<dbReference type="Gene3D" id="2.30.29.30">
    <property type="entry name" value="Pleckstrin-homology domain (PH domain)/Phosphotyrosine-binding domain (PTB)"/>
    <property type="match status" value="1"/>
</dbReference>
<dbReference type="PROSITE" id="PS50190">
    <property type="entry name" value="SEC7"/>
    <property type="match status" value="1"/>
</dbReference>
<dbReference type="InterPro" id="IPR000904">
    <property type="entry name" value="Sec7_dom"/>
</dbReference>
<feature type="compositionally biased region" description="Low complexity" evidence="1">
    <location>
        <begin position="596"/>
        <end position="613"/>
    </location>
</feature>
<dbReference type="PROSITE" id="PS50003">
    <property type="entry name" value="PH_DOMAIN"/>
    <property type="match status" value="1"/>
</dbReference>
<dbReference type="PANTHER" id="PTHR10663">
    <property type="entry name" value="GUANYL-NUCLEOTIDE EXCHANGE FACTOR"/>
    <property type="match status" value="1"/>
</dbReference>
<dbReference type="GO" id="GO:0005085">
    <property type="term" value="F:guanyl-nucleotide exchange factor activity"/>
    <property type="evidence" value="ECO:0007669"/>
    <property type="project" value="InterPro"/>
</dbReference>
<sequence length="815" mass="89374">MVVELISKSGDEFSRAVLRSFMRKFSFFGEPLDMAIRKWLMHVRLPKETQQIERAFDAFADRYQECNPGIFSSQDAAHFLAFSIVILHTDLFNPRNKTKMRKPEYVKITDRSPDSSPAPVAVREYIFDNILYTPFINLEDDEDPRDSMYSRDKPKKSSLKGAIADPVKKAKKGPLDPYKLLMDQKLESLRVNLKDIMDFENDPYCYYGTLPGGLDVKSLHASLNRFGVIQIISSRSRPGAFLNQSTIDNPDEAQAGLVDIQVSKVGILWRKNPKKRRPWEEWGAIMTSSGLSFFRNYAWVKNLLHQYESHQKHGGVNPVVFKPPVDNFQGDWHLPLNNIVALLDQGYKKHKYAFLMANPGTKFEEVFLADSEADMNDWIGKINFAAAFKTADINPRGLVSPRRFESSSSAAKALPQSAASDGSSSLPSQGDMSQDLASAIRTDRRIKIEQRIRQDEESINASNGQLDQLLSDARHLQVLTPITAKTREHVLIATMNLAQQVKWTRIEVWFYKCQRDIIAKDLEEETKIPSKEPQQPMAAPSTTDAEPAAFRTPPETSQQPSPTQPPSSYELPPIPTAATAAEGAHSFISFSPPVSPTSAASPVATTETTTASPHRSASTLQHQSPRSPPRPPSLAQRSSISSIADQMAGPAPAPAPAHHKHHSRLSKRKSKDAGNRERREKEKDRDREGEEEQDGGAGAGGVKAEAGGAGAPPPPAQEGVDAAAAAASAASGAPGAQQPTPGTAPAGATTAAPLESERLARTKGSFTIHGKKASVITFGSEWQRLSAEERLKLAKQAAYTGGASGAQPQQGQHQQ</sequence>
<dbReference type="SMART" id="SM00222">
    <property type="entry name" value="Sec7"/>
    <property type="match status" value="1"/>
</dbReference>
<feature type="domain" description="PH" evidence="2">
    <location>
        <begin position="261"/>
        <end position="387"/>
    </location>
</feature>
<dbReference type="Gene3D" id="1.10.1000.11">
    <property type="entry name" value="Arf Nucleotide-binding Site Opener,domain 2"/>
    <property type="match status" value="1"/>
</dbReference>
<gene>
    <name evidence="4" type="ORF">BDY21DRAFT_305451</name>
</gene>
<evidence type="ECO:0000259" key="2">
    <source>
        <dbReference type="PROSITE" id="PS50003"/>
    </source>
</evidence>
<dbReference type="Pfam" id="PF01369">
    <property type="entry name" value="Sec7"/>
    <property type="match status" value="1"/>
</dbReference>
<feature type="non-terminal residue" evidence="4">
    <location>
        <position position="815"/>
    </location>
</feature>
<evidence type="ECO:0000313" key="4">
    <source>
        <dbReference type="EMBL" id="KAF2456402.1"/>
    </source>
</evidence>
<dbReference type="Proteomes" id="UP000799766">
    <property type="component" value="Unassembled WGS sequence"/>
</dbReference>
<feature type="region of interest" description="Disordered" evidence="1">
    <location>
        <begin position="409"/>
        <end position="434"/>
    </location>
</feature>
<feature type="compositionally biased region" description="Basic residues" evidence="1">
    <location>
        <begin position="657"/>
        <end position="670"/>
    </location>
</feature>
<feature type="region of interest" description="Disordered" evidence="1">
    <location>
        <begin position="143"/>
        <end position="163"/>
    </location>
</feature>
<feature type="domain" description="SEC7" evidence="3">
    <location>
        <begin position="1"/>
        <end position="133"/>
    </location>
</feature>
<dbReference type="PANTHER" id="PTHR10663:SF405">
    <property type="entry name" value="ARF GUANINE NUCLEOTIDE EXCHANGE FACTOR SYT1"/>
    <property type="match status" value="1"/>
</dbReference>
<dbReference type="GO" id="GO:0032012">
    <property type="term" value="P:regulation of ARF protein signal transduction"/>
    <property type="evidence" value="ECO:0007669"/>
    <property type="project" value="InterPro"/>
</dbReference>
<dbReference type="AlphaFoldDB" id="A0A6A6NY75"/>
<dbReference type="SUPFAM" id="SSF50729">
    <property type="entry name" value="PH domain-like"/>
    <property type="match status" value="1"/>
</dbReference>
<dbReference type="EMBL" id="MU001683">
    <property type="protein sequence ID" value="KAF2456402.1"/>
    <property type="molecule type" value="Genomic_DNA"/>
</dbReference>
<evidence type="ECO:0000256" key="1">
    <source>
        <dbReference type="SAM" id="MobiDB-lite"/>
    </source>
</evidence>
<name>A0A6A6NY75_9PEZI</name>
<dbReference type="InterPro" id="IPR001849">
    <property type="entry name" value="PH_domain"/>
</dbReference>
<organism evidence="4 5">
    <name type="scientific">Lineolata rhizophorae</name>
    <dbReference type="NCBI Taxonomy" id="578093"/>
    <lineage>
        <taxon>Eukaryota</taxon>
        <taxon>Fungi</taxon>
        <taxon>Dikarya</taxon>
        <taxon>Ascomycota</taxon>
        <taxon>Pezizomycotina</taxon>
        <taxon>Dothideomycetes</taxon>
        <taxon>Dothideomycetes incertae sedis</taxon>
        <taxon>Lineolatales</taxon>
        <taxon>Lineolataceae</taxon>
        <taxon>Lineolata</taxon>
    </lineage>
</organism>
<dbReference type="InterPro" id="IPR023394">
    <property type="entry name" value="Sec7_C_sf"/>
</dbReference>
<feature type="region of interest" description="Disordered" evidence="1">
    <location>
        <begin position="588"/>
        <end position="772"/>
    </location>
</feature>
<dbReference type="InterPro" id="IPR035999">
    <property type="entry name" value="Sec7_dom_sf"/>
</dbReference>
<accession>A0A6A6NY75</accession>
<dbReference type="OrthoDB" id="430364at2759"/>
<feature type="compositionally biased region" description="Low complexity" evidence="1">
    <location>
        <begin position="717"/>
        <end position="753"/>
    </location>
</feature>
<protein>
    <recommendedName>
        <fullName evidence="6">SEC7 domain-containing protein</fullName>
    </recommendedName>
</protein>
<feature type="region of interest" description="Disordered" evidence="1">
    <location>
        <begin position="524"/>
        <end position="574"/>
    </location>
</feature>
<feature type="compositionally biased region" description="Basic and acidic residues" evidence="1">
    <location>
        <begin position="671"/>
        <end position="688"/>
    </location>
</feature>
<feature type="compositionally biased region" description="Low complexity" evidence="1">
    <location>
        <begin position="552"/>
        <end position="561"/>
    </location>
</feature>
<feature type="compositionally biased region" description="Low complexity" evidence="1">
    <location>
        <begin position="414"/>
        <end position="431"/>
    </location>
</feature>
<keyword evidence="5" id="KW-1185">Reference proteome</keyword>
<evidence type="ECO:0000313" key="5">
    <source>
        <dbReference type="Proteomes" id="UP000799766"/>
    </source>
</evidence>
<dbReference type="InterPro" id="IPR011993">
    <property type="entry name" value="PH-like_dom_sf"/>
</dbReference>
<evidence type="ECO:0008006" key="6">
    <source>
        <dbReference type="Google" id="ProtNLM"/>
    </source>
</evidence>
<reference evidence="4" key="1">
    <citation type="journal article" date="2020" name="Stud. Mycol.">
        <title>101 Dothideomycetes genomes: a test case for predicting lifestyles and emergence of pathogens.</title>
        <authorList>
            <person name="Haridas S."/>
            <person name="Albert R."/>
            <person name="Binder M."/>
            <person name="Bloem J."/>
            <person name="Labutti K."/>
            <person name="Salamov A."/>
            <person name="Andreopoulos B."/>
            <person name="Baker S."/>
            <person name="Barry K."/>
            <person name="Bills G."/>
            <person name="Bluhm B."/>
            <person name="Cannon C."/>
            <person name="Castanera R."/>
            <person name="Culley D."/>
            <person name="Daum C."/>
            <person name="Ezra D."/>
            <person name="Gonzalez J."/>
            <person name="Henrissat B."/>
            <person name="Kuo A."/>
            <person name="Liang C."/>
            <person name="Lipzen A."/>
            <person name="Lutzoni F."/>
            <person name="Magnuson J."/>
            <person name="Mondo S."/>
            <person name="Nolan M."/>
            <person name="Ohm R."/>
            <person name="Pangilinan J."/>
            <person name="Park H.-J."/>
            <person name="Ramirez L."/>
            <person name="Alfaro M."/>
            <person name="Sun H."/>
            <person name="Tritt A."/>
            <person name="Yoshinaga Y."/>
            <person name="Zwiers L.-H."/>
            <person name="Turgeon B."/>
            <person name="Goodwin S."/>
            <person name="Spatafora J."/>
            <person name="Crous P."/>
            <person name="Grigoriev I."/>
        </authorList>
    </citation>
    <scope>NUCLEOTIDE SEQUENCE</scope>
    <source>
        <strain evidence="4">ATCC 16933</strain>
    </source>
</reference>
<evidence type="ECO:0000259" key="3">
    <source>
        <dbReference type="PROSITE" id="PS50190"/>
    </source>
</evidence>
<dbReference type="SUPFAM" id="SSF48425">
    <property type="entry name" value="Sec7 domain"/>
    <property type="match status" value="1"/>
</dbReference>
<proteinExistence type="predicted"/>